<evidence type="ECO:0000259" key="3">
    <source>
        <dbReference type="Pfam" id="PF00326"/>
    </source>
</evidence>
<reference evidence="4 5" key="1">
    <citation type="submission" date="2020-07" db="EMBL/GenBank/DDBJ databases">
        <title>Halophilic bacteria isolated from french cheeses.</title>
        <authorList>
            <person name="Kothe C.I."/>
            <person name="Farah-Kraiem B."/>
            <person name="Renault P."/>
            <person name="Dridi B."/>
        </authorList>
    </citation>
    <scope>NUCLEOTIDE SEQUENCE [LARGE SCALE GENOMIC DNA]</scope>
    <source>
        <strain evidence="4 5">FME1</strain>
    </source>
</reference>
<keyword evidence="5" id="KW-1185">Reference proteome</keyword>
<accession>A0ABR9F222</accession>
<protein>
    <recommendedName>
        <fullName evidence="2">prolyl oligopeptidase</fullName>
        <ecNumber evidence="2">3.4.21.26</ecNumber>
    </recommendedName>
</protein>
<dbReference type="Proteomes" id="UP001645039">
    <property type="component" value="Unassembled WGS sequence"/>
</dbReference>
<dbReference type="PRINTS" id="PR00862">
    <property type="entry name" value="PROLIGOPTASE"/>
</dbReference>
<dbReference type="Gene3D" id="3.40.50.1820">
    <property type="entry name" value="alpha/beta hydrolase"/>
    <property type="match status" value="1"/>
</dbReference>
<dbReference type="Pfam" id="PF00326">
    <property type="entry name" value="Peptidase_S9"/>
    <property type="match status" value="1"/>
</dbReference>
<dbReference type="RefSeq" id="WP_096279977.1">
    <property type="nucleotide sequence ID" value="NZ_CBCSBM010000006.1"/>
</dbReference>
<evidence type="ECO:0000313" key="4">
    <source>
        <dbReference type="EMBL" id="MBE0400515.1"/>
    </source>
</evidence>
<evidence type="ECO:0000256" key="1">
    <source>
        <dbReference type="ARBA" id="ARBA00001070"/>
    </source>
</evidence>
<dbReference type="PANTHER" id="PTHR42881:SF2">
    <property type="entry name" value="PROLYL ENDOPEPTIDASE"/>
    <property type="match status" value="1"/>
</dbReference>
<sequence length="105" mass="11234">MRRFTLDGTADGTDQLPGIGSAKAWHRAGQLENKQNVFDDFIAVSEFLITQGITMETGLVVQGESNGGLVVDAVVNQRPDLYAAALPGRKLSDRFGASVSALRVQ</sequence>
<dbReference type="SUPFAM" id="SSF53474">
    <property type="entry name" value="alpha/beta-Hydrolases"/>
    <property type="match status" value="1"/>
</dbReference>
<proteinExistence type="predicted"/>
<dbReference type="EMBL" id="RRZD01000008">
    <property type="protein sequence ID" value="MBE0400515.1"/>
    <property type="molecule type" value="Genomic_DNA"/>
</dbReference>
<organism evidence="4 5">
    <name type="scientific">Halomonas casei</name>
    <dbReference type="NCBI Taxonomy" id="2742613"/>
    <lineage>
        <taxon>Bacteria</taxon>
        <taxon>Pseudomonadati</taxon>
        <taxon>Pseudomonadota</taxon>
        <taxon>Gammaproteobacteria</taxon>
        <taxon>Oceanospirillales</taxon>
        <taxon>Halomonadaceae</taxon>
        <taxon>Halomonas</taxon>
    </lineage>
</organism>
<dbReference type="InterPro" id="IPR001375">
    <property type="entry name" value="Peptidase_S9_cat"/>
</dbReference>
<dbReference type="PANTHER" id="PTHR42881">
    <property type="entry name" value="PROLYL ENDOPEPTIDASE"/>
    <property type="match status" value="1"/>
</dbReference>
<gene>
    <name evidence="4" type="ORF">EI168_10405</name>
</gene>
<feature type="domain" description="Peptidase S9 prolyl oligopeptidase catalytic" evidence="3">
    <location>
        <begin position="22"/>
        <end position="90"/>
    </location>
</feature>
<comment type="caution">
    <text evidence="4">The sequence shown here is derived from an EMBL/GenBank/DDBJ whole genome shotgun (WGS) entry which is preliminary data.</text>
</comment>
<dbReference type="InterPro" id="IPR051167">
    <property type="entry name" value="Prolyl_oligopep/macrocyclase"/>
</dbReference>
<evidence type="ECO:0000313" key="5">
    <source>
        <dbReference type="Proteomes" id="UP001645039"/>
    </source>
</evidence>
<dbReference type="InterPro" id="IPR002470">
    <property type="entry name" value="Peptidase_S9A"/>
</dbReference>
<comment type="catalytic activity">
    <reaction evidence="1">
        <text>Hydrolysis of Pro-|-Xaa &gt;&gt; Ala-|-Xaa in oligopeptides.</text>
        <dbReference type="EC" id="3.4.21.26"/>
    </reaction>
</comment>
<name>A0ABR9F222_9GAMM</name>
<dbReference type="EC" id="3.4.21.26" evidence="2"/>
<dbReference type="InterPro" id="IPR029058">
    <property type="entry name" value="AB_hydrolase_fold"/>
</dbReference>
<evidence type="ECO:0000256" key="2">
    <source>
        <dbReference type="ARBA" id="ARBA00011897"/>
    </source>
</evidence>